<evidence type="ECO:0000313" key="2">
    <source>
        <dbReference type="EnsemblMetazoa" id="XP_037870701.1"/>
    </source>
</evidence>
<dbReference type="AlphaFoldDB" id="A0A8R2R3C5"/>
<dbReference type="EnsemblMetazoa" id="XM_038014773.1">
    <property type="protein sequence ID" value="XP_037870701.1"/>
    <property type="gene ID" value="LOC119629341"/>
</dbReference>
<feature type="signal peptide" evidence="1">
    <location>
        <begin position="1"/>
        <end position="20"/>
    </location>
</feature>
<proteinExistence type="predicted"/>
<organism evidence="2 3">
    <name type="scientific">Bombyx mori</name>
    <name type="common">Silk moth</name>
    <dbReference type="NCBI Taxonomy" id="7091"/>
    <lineage>
        <taxon>Eukaryota</taxon>
        <taxon>Metazoa</taxon>
        <taxon>Ecdysozoa</taxon>
        <taxon>Arthropoda</taxon>
        <taxon>Hexapoda</taxon>
        <taxon>Insecta</taxon>
        <taxon>Pterygota</taxon>
        <taxon>Neoptera</taxon>
        <taxon>Endopterygota</taxon>
        <taxon>Lepidoptera</taxon>
        <taxon>Glossata</taxon>
        <taxon>Ditrysia</taxon>
        <taxon>Bombycoidea</taxon>
        <taxon>Bombycidae</taxon>
        <taxon>Bombycinae</taxon>
        <taxon>Bombyx</taxon>
    </lineage>
</organism>
<protein>
    <submittedName>
        <fullName evidence="2">Uncharacterized protein</fullName>
    </submittedName>
</protein>
<evidence type="ECO:0000256" key="1">
    <source>
        <dbReference type="SAM" id="SignalP"/>
    </source>
</evidence>
<name>A0A8R2R3C5_BOMMO</name>
<reference evidence="3" key="1">
    <citation type="journal article" date="2008" name="Insect Biochem. Mol. Biol.">
        <title>The genome of a lepidopteran model insect, the silkworm Bombyx mori.</title>
        <authorList>
            <consortium name="International Silkworm Genome Consortium"/>
        </authorList>
    </citation>
    <scope>NUCLEOTIDE SEQUENCE [LARGE SCALE GENOMIC DNA]</scope>
    <source>
        <strain evidence="3">p50T</strain>
    </source>
</reference>
<sequence length="156" mass="18527">MNTYLQFYFLCVYIITKCFCTYGNEVPDDFGPTNSAGNFEDFLRRLETNVFSYNKEKVNQENYQHSHGTTQKNIYLSRNENIVFKGQKDVLQDILMMKLVSYYENKYKLSPQSPSTTVNNFWTKTNDYKNQFLRRDTKKMSSLQHNYNPVDEVVVI</sequence>
<feature type="chain" id="PRO_5035842166" evidence="1">
    <location>
        <begin position="21"/>
        <end position="156"/>
    </location>
</feature>
<accession>A0A8R2R3C5</accession>
<dbReference type="Proteomes" id="UP000005204">
    <property type="component" value="Unassembled WGS sequence"/>
</dbReference>
<keyword evidence="3" id="KW-1185">Reference proteome</keyword>
<evidence type="ECO:0000313" key="3">
    <source>
        <dbReference type="Proteomes" id="UP000005204"/>
    </source>
</evidence>
<reference evidence="2" key="2">
    <citation type="submission" date="2022-06" db="UniProtKB">
        <authorList>
            <consortium name="EnsemblMetazoa"/>
        </authorList>
    </citation>
    <scope>IDENTIFICATION</scope>
    <source>
        <strain evidence="2">p50T (Dazao)</strain>
    </source>
</reference>
<keyword evidence="1" id="KW-0732">Signal</keyword>